<dbReference type="EMBL" id="SHNO01000003">
    <property type="protein sequence ID" value="MCX2979225.1"/>
    <property type="molecule type" value="Genomic_DNA"/>
</dbReference>
<accession>A0ABT3TAF3</accession>
<protein>
    <submittedName>
        <fullName evidence="1">Uncharacterized protein</fullName>
    </submittedName>
</protein>
<name>A0ABT3TAF3_9GAMM</name>
<reference evidence="1" key="1">
    <citation type="submission" date="2019-02" db="EMBL/GenBank/DDBJ databases">
        <authorList>
            <person name="Li S.-H."/>
        </authorList>
    </citation>
    <scope>NUCLEOTIDE SEQUENCE</scope>
    <source>
        <strain evidence="1">IMCC11814</strain>
    </source>
</reference>
<dbReference type="Proteomes" id="UP001143304">
    <property type="component" value="Unassembled WGS sequence"/>
</dbReference>
<keyword evidence="2" id="KW-1185">Reference proteome</keyword>
<gene>
    <name evidence="1" type="ORF">EYC82_17940</name>
</gene>
<dbReference type="RefSeq" id="WP_279251013.1">
    <property type="nucleotide sequence ID" value="NZ_SHNO01000003.1"/>
</dbReference>
<evidence type="ECO:0000313" key="1">
    <source>
        <dbReference type="EMBL" id="MCX2979225.1"/>
    </source>
</evidence>
<proteinExistence type="predicted"/>
<organism evidence="1 2">
    <name type="scientific">Candidatus Marimicrobium litorale</name>
    <dbReference type="NCBI Taxonomy" id="2518991"/>
    <lineage>
        <taxon>Bacteria</taxon>
        <taxon>Pseudomonadati</taxon>
        <taxon>Pseudomonadota</taxon>
        <taxon>Gammaproteobacteria</taxon>
        <taxon>Cellvibrionales</taxon>
        <taxon>Halieaceae</taxon>
        <taxon>Marimicrobium</taxon>
    </lineage>
</organism>
<sequence length="69" mass="7919">MRFRLTVFEDLARGRRDRFIVLQDSPSVVPLHKPMDIGVLGLYFKRSLAAEGRWSILARCTAQVIMGKE</sequence>
<evidence type="ECO:0000313" key="2">
    <source>
        <dbReference type="Proteomes" id="UP001143304"/>
    </source>
</evidence>
<comment type="caution">
    <text evidence="1">The sequence shown here is derived from an EMBL/GenBank/DDBJ whole genome shotgun (WGS) entry which is preliminary data.</text>
</comment>